<feature type="compositionally biased region" description="Basic residues" evidence="1">
    <location>
        <begin position="209"/>
        <end position="219"/>
    </location>
</feature>
<feature type="region of interest" description="Disordered" evidence="1">
    <location>
        <begin position="158"/>
        <end position="219"/>
    </location>
</feature>
<proteinExistence type="predicted"/>
<evidence type="ECO:0000313" key="3">
    <source>
        <dbReference type="Proteomes" id="UP000546324"/>
    </source>
</evidence>
<gene>
    <name evidence="2" type="ORF">BKA00_006426</name>
</gene>
<dbReference type="Proteomes" id="UP000546324">
    <property type="component" value="Unassembled WGS sequence"/>
</dbReference>
<organism evidence="2 3">
    <name type="scientific">Actinomadura coerulea</name>
    <dbReference type="NCBI Taxonomy" id="46159"/>
    <lineage>
        <taxon>Bacteria</taxon>
        <taxon>Bacillati</taxon>
        <taxon>Actinomycetota</taxon>
        <taxon>Actinomycetes</taxon>
        <taxon>Streptosporangiales</taxon>
        <taxon>Thermomonosporaceae</taxon>
        <taxon>Actinomadura</taxon>
    </lineage>
</organism>
<accession>A0A7X0L2G7</accession>
<reference evidence="2 3" key="1">
    <citation type="submission" date="2020-08" db="EMBL/GenBank/DDBJ databases">
        <title>Sequencing the genomes of 1000 actinobacteria strains.</title>
        <authorList>
            <person name="Klenk H.-P."/>
        </authorList>
    </citation>
    <scope>NUCLEOTIDE SEQUENCE [LARGE SCALE GENOMIC DNA]</scope>
    <source>
        <strain evidence="2 3">DSM 43675</strain>
    </source>
</reference>
<dbReference type="RefSeq" id="WP_185031422.1">
    <property type="nucleotide sequence ID" value="NZ_JACHMQ010000001.1"/>
</dbReference>
<feature type="compositionally biased region" description="Basic and acidic residues" evidence="1">
    <location>
        <begin position="173"/>
        <end position="187"/>
    </location>
</feature>
<sequence length="219" mass="24929">MANGKKDAMRRRRTKRLAERAERFERHAALVNQRSGDPRYVHHVANPDGSVTLTPAVSDVDDFQDVVEKAAQQFRAKFGREIGPDAPVSFDPDADEPVPIDEQKMVAEVREQAERMDGPVMRMHMLAFAEFGYVVAEMNQHAFSAHEVDAYWMQSPRTLADSESARPGKSRRDRLTCARASQRDPEPSSHSLLGPLEKPSLMERTSIERRHRRNARTPR</sequence>
<name>A0A7X0L2G7_9ACTN</name>
<evidence type="ECO:0000313" key="2">
    <source>
        <dbReference type="EMBL" id="MBB6399512.1"/>
    </source>
</evidence>
<dbReference type="AlphaFoldDB" id="A0A7X0L2G7"/>
<evidence type="ECO:0000256" key="1">
    <source>
        <dbReference type="SAM" id="MobiDB-lite"/>
    </source>
</evidence>
<comment type="caution">
    <text evidence="2">The sequence shown here is derived from an EMBL/GenBank/DDBJ whole genome shotgun (WGS) entry which is preliminary data.</text>
</comment>
<keyword evidence="3" id="KW-1185">Reference proteome</keyword>
<dbReference type="EMBL" id="JACHMQ010000001">
    <property type="protein sequence ID" value="MBB6399512.1"/>
    <property type="molecule type" value="Genomic_DNA"/>
</dbReference>
<protein>
    <submittedName>
        <fullName evidence="2">Uncharacterized protein</fullName>
    </submittedName>
</protein>